<keyword evidence="10" id="KW-0560">Oxidoreductase</keyword>
<evidence type="ECO:0000256" key="16">
    <source>
        <dbReference type="PIRSR" id="PIRSR605708-1"/>
    </source>
</evidence>
<dbReference type="CDD" id="cd07000">
    <property type="entry name" value="cupin_HGO_N"/>
    <property type="match status" value="1"/>
</dbReference>
<dbReference type="EMBL" id="JAUDFV010000151">
    <property type="protein sequence ID" value="KAL2719013.1"/>
    <property type="molecule type" value="Genomic_DNA"/>
</dbReference>
<keyword evidence="12" id="KW-0585">Phenylalanine catabolism</keyword>
<dbReference type="InterPro" id="IPR046451">
    <property type="entry name" value="HgmA_C"/>
</dbReference>
<comment type="similarity">
    <text evidence="4">Belongs to the homogentisate dioxygenase family.</text>
</comment>
<evidence type="ECO:0000256" key="13">
    <source>
        <dbReference type="ARBA" id="ARBA00030235"/>
    </source>
</evidence>
<dbReference type="GO" id="GO:0006572">
    <property type="term" value="P:L-tyrosine catabolic process"/>
    <property type="evidence" value="ECO:0007669"/>
    <property type="project" value="UniProtKB-KW"/>
</dbReference>
<feature type="active site" description="Proton acceptor" evidence="16">
    <location>
        <position position="312"/>
    </location>
</feature>
<keyword evidence="7 17" id="KW-0479">Metal-binding</keyword>
<feature type="binding site" evidence="17">
    <location>
        <position position="391"/>
    </location>
    <ligand>
        <name>Fe cation</name>
        <dbReference type="ChEBI" id="CHEBI:24875"/>
    </ligand>
</feature>
<feature type="binding site" evidence="17">
    <location>
        <position position="391"/>
    </location>
    <ligand>
        <name>homogentisate</name>
        <dbReference type="ChEBI" id="CHEBI:16169"/>
    </ligand>
</feature>
<sequence>MKDVCKSVQYFIQIKHMIMQAELKYLSGFGCEFSSEDERCPGSLPIGQNNPQKCPYGLYAEQLSGTAFTVPRSQNRRSWLYRIRPSVVHRPFQKLLEKDIGHLDYDWNIMEPNLNQLRWKPFDLPTRENSEIDFVQGLHTICGAGDSHVRQGIAIHVYLCNVSMKDKVFYNADGDFLIVPQLGVLLITTEFGKMRCEPNEVCVIQQGMRFSVTVFGPSRGYILEVFDNHFQLPDLGPIGANGLANPRDFQTPVACFEDRETDYKIIGKFQGKLFVCVQDHSPFDVIAWHGNYVPYKYDLERFMVINSVSFDHCDPSIFTVLTCPSYKPGTAAADFVIFPPRWSVQEHTFRPPYYHRNCMTEFMGLIKGSYEAKEESFEAGGASLHSIMTPHGPDTQCFENATNNKLGPEHIADGTQAFMFETSYNLTCTRWSAKLCNKLDEDYYKCWEGLKKHFNLNNQF</sequence>
<dbReference type="PANTHER" id="PTHR11056">
    <property type="entry name" value="HOMOGENTISATE 1,2-DIOXYGENASE"/>
    <property type="match status" value="1"/>
</dbReference>
<dbReference type="Proteomes" id="UP001607302">
    <property type="component" value="Unassembled WGS sequence"/>
</dbReference>
<dbReference type="InterPro" id="IPR011051">
    <property type="entry name" value="RmlC_Cupin_sf"/>
</dbReference>
<evidence type="ECO:0000256" key="10">
    <source>
        <dbReference type="ARBA" id="ARBA00023002"/>
    </source>
</evidence>
<dbReference type="SUPFAM" id="SSF51182">
    <property type="entry name" value="RmlC-like cupins"/>
    <property type="match status" value="1"/>
</dbReference>
<evidence type="ECO:0000256" key="5">
    <source>
        <dbReference type="ARBA" id="ARBA00013127"/>
    </source>
</evidence>
<evidence type="ECO:0000256" key="11">
    <source>
        <dbReference type="ARBA" id="ARBA00023004"/>
    </source>
</evidence>
<feature type="domain" description="Homogentisate 1,2-dioxygenase C-terminal" evidence="18">
    <location>
        <begin position="301"/>
        <end position="454"/>
    </location>
</feature>
<dbReference type="GO" id="GO:0006559">
    <property type="term" value="P:L-phenylalanine catabolic process"/>
    <property type="evidence" value="ECO:0007669"/>
    <property type="project" value="UniProtKB-KW"/>
</dbReference>
<comment type="pathway">
    <text evidence="3">Amino-acid degradation; L-phenylalanine degradation; acetoacetate and fumarate from L-phenylalanine: step 4/6.</text>
</comment>
<dbReference type="GO" id="GO:0004411">
    <property type="term" value="F:homogentisate 1,2-dioxygenase activity"/>
    <property type="evidence" value="ECO:0007669"/>
    <property type="project" value="UniProtKB-EC"/>
</dbReference>
<feature type="domain" description="Homogentisate 1,2-dioxygenase N-terminal" evidence="19">
    <location>
        <begin position="24"/>
        <end position="299"/>
    </location>
</feature>
<evidence type="ECO:0000313" key="20">
    <source>
        <dbReference type="EMBL" id="KAL2719013.1"/>
    </source>
</evidence>
<keyword evidence="9" id="KW-0223">Dioxygenase</keyword>
<keyword evidence="11 17" id="KW-0408">Iron</keyword>
<evidence type="ECO:0000256" key="9">
    <source>
        <dbReference type="ARBA" id="ARBA00022964"/>
    </source>
</evidence>
<name>A0ABD2AEG1_VESSQ</name>
<dbReference type="Pfam" id="PF04209">
    <property type="entry name" value="HgmA_C"/>
    <property type="match status" value="1"/>
</dbReference>
<feature type="binding site" evidence="17">
    <location>
        <position position="355"/>
    </location>
    <ligand>
        <name>Fe cation</name>
        <dbReference type="ChEBI" id="CHEBI:24875"/>
    </ligand>
</feature>
<dbReference type="InterPro" id="IPR014710">
    <property type="entry name" value="RmlC-like_jellyroll"/>
</dbReference>
<evidence type="ECO:0000256" key="14">
    <source>
        <dbReference type="ARBA" id="ARBA00030437"/>
    </source>
</evidence>
<dbReference type="AlphaFoldDB" id="A0ABD2AEG1"/>
<evidence type="ECO:0000259" key="18">
    <source>
        <dbReference type="Pfam" id="PF04209"/>
    </source>
</evidence>
<evidence type="ECO:0000313" key="21">
    <source>
        <dbReference type="Proteomes" id="UP001607302"/>
    </source>
</evidence>
<keyword evidence="8" id="KW-0828">Tyrosine catabolism</keyword>
<comment type="catalytic activity">
    <reaction evidence="1">
        <text>homogentisate + O2 = 4-maleylacetoacetate + H(+)</text>
        <dbReference type="Rhea" id="RHEA:15449"/>
        <dbReference type="ChEBI" id="CHEBI:15378"/>
        <dbReference type="ChEBI" id="CHEBI:15379"/>
        <dbReference type="ChEBI" id="CHEBI:16169"/>
        <dbReference type="ChEBI" id="CHEBI:17105"/>
        <dbReference type="EC" id="1.13.11.5"/>
    </reaction>
</comment>
<evidence type="ECO:0000256" key="17">
    <source>
        <dbReference type="PIRSR" id="PIRSR605708-2"/>
    </source>
</evidence>
<comment type="caution">
    <text evidence="20">The sequence shown here is derived from an EMBL/GenBank/DDBJ whole genome shotgun (WGS) entry which is preliminary data.</text>
</comment>
<accession>A0ABD2AEG1</accession>
<dbReference type="InterPro" id="IPR046452">
    <property type="entry name" value="HgmA_N"/>
</dbReference>
<dbReference type="PANTHER" id="PTHR11056:SF0">
    <property type="entry name" value="HOMOGENTISATE 1,2-DIOXYGENASE"/>
    <property type="match status" value="1"/>
</dbReference>
<protein>
    <recommendedName>
        <fullName evidence="6">Homogentisate 1,2-dioxygenase</fullName>
        <ecNumber evidence="5">1.13.11.5</ecNumber>
    </recommendedName>
    <alternativeName>
        <fullName evidence="13">Homogentisate oxygenase</fullName>
    </alternativeName>
    <alternativeName>
        <fullName evidence="14">Homogentisic acid oxidase</fullName>
    </alternativeName>
    <alternativeName>
        <fullName evidence="15">Homogentisicase</fullName>
    </alternativeName>
</protein>
<evidence type="ECO:0000256" key="2">
    <source>
        <dbReference type="ARBA" id="ARBA00001962"/>
    </source>
</evidence>
<proteinExistence type="inferred from homology"/>
<keyword evidence="21" id="KW-1185">Reference proteome</keyword>
<evidence type="ECO:0000256" key="3">
    <source>
        <dbReference type="ARBA" id="ARBA00004704"/>
    </source>
</evidence>
<evidence type="ECO:0000259" key="19">
    <source>
        <dbReference type="Pfam" id="PF20510"/>
    </source>
</evidence>
<comment type="cofactor">
    <cofactor evidence="2 17">
        <name>Fe cation</name>
        <dbReference type="ChEBI" id="CHEBI:24875"/>
    </cofactor>
</comment>
<evidence type="ECO:0000256" key="15">
    <source>
        <dbReference type="ARBA" id="ARBA00033225"/>
    </source>
</evidence>
<dbReference type="Gene3D" id="2.60.120.10">
    <property type="entry name" value="Jelly Rolls"/>
    <property type="match status" value="1"/>
</dbReference>
<evidence type="ECO:0000256" key="7">
    <source>
        <dbReference type="ARBA" id="ARBA00022723"/>
    </source>
</evidence>
<dbReference type="FunFam" id="2.60.120.10:FF:000026">
    <property type="entry name" value="Homogentisate 1,2-dioxygenase"/>
    <property type="match status" value="1"/>
</dbReference>
<evidence type="ECO:0000256" key="1">
    <source>
        <dbReference type="ARBA" id="ARBA00000076"/>
    </source>
</evidence>
<dbReference type="Pfam" id="PF20510">
    <property type="entry name" value="HgmA_N"/>
    <property type="match status" value="1"/>
</dbReference>
<evidence type="ECO:0000256" key="8">
    <source>
        <dbReference type="ARBA" id="ARBA00022878"/>
    </source>
</evidence>
<feature type="binding site" evidence="17">
    <location>
        <position position="370"/>
    </location>
    <ligand>
        <name>homogentisate</name>
        <dbReference type="ChEBI" id="CHEBI:16169"/>
    </ligand>
</feature>
<dbReference type="GO" id="GO:0046872">
    <property type="term" value="F:metal ion binding"/>
    <property type="evidence" value="ECO:0007669"/>
    <property type="project" value="UniProtKB-KW"/>
</dbReference>
<feature type="binding site" evidence="17">
    <location>
        <position position="361"/>
    </location>
    <ligand>
        <name>Fe cation</name>
        <dbReference type="ChEBI" id="CHEBI:24875"/>
    </ligand>
</feature>
<dbReference type="InterPro" id="IPR005708">
    <property type="entry name" value="Homogentis_dOase"/>
</dbReference>
<evidence type="ECO:0000256" key="4">
    <source>
        <dbReference type="ARBA" id="ARBA00007757"/>
    </source>
</evidence>
<evidence type="ECO:0000256" key="6">
    <source>
        <dbReference type="ARBA" id="ARBA00018757"/>
    </source>
</evidence>
<reference evidence="20 21" key="1">
    <citation type="journal article" date="2024" name="Ann. Entomol. Soc. Am.">
        <title>Genomic analyses of the southern and eastern yellowjacket wasps (Hymenoptera: Vespidae) reveal evolutionary signatures of social life.</title>
        <authorList>
            <person name="Catto M.A."/>
            <person name="Caine P.B."/>
            <person name="Orr S.E."/>
            <person name="Hunt B.G."/>
            <person name="Goodisman M.A.D."/>
        </authorList>
    </citation>
    <scope>NUCLEOTIDE SEQUENCE [LARGE SCALE GENOMIC DNA]</scope>
    <source>
        <strain evidence="20">233</strain>
        <tissue evidence="20">Head and thorax</tissue>
    </source>
</reference>
<dbReference type="NCBIfam" id="TIGR01015">
    <property type="entry name" value="hmgA"/>
    <property type="match status" value="1"/>
</dbReference>
<evidence type="ECO:0000256" key="12">
    <source>
        <dbReference type="ARBA" id="ARBA00023232"/>
    </source>
</evidence>
<organism evidence="20 21">
    <name type="scientific">Vespula squamosa</name>
    <name type="common">Southern yellow jacket</name>
    <name type="synonym">Wasp</name>
    <dbReference type="NCBI Taxonomy" id="30214"/>
    <lineage>
        <taxon>Eukaryota</taxon>
        <taxon>Metazoa</taxon>
        <taxon>Ecdysozoa</taxon>
        <taxon>Arthropoda</taxon>
        <taxon>Hexapoda</taxon>
        <taxon>Insecta</taxon>
        <taxon>Pterygota</taxon>
        <taxon>Neoptera</taxon>
        <taxon>Endopterygota</taxon>
        <taxon>Hymenoptera</taxon>
        <taxon>Apocrita</taxon>
        <taxon>Aculeata</taxon>
        <taxon>Vespoidea</taxon>
        <taxon>Vespidae</taxon>
        <taxon>Vespinae</taxon>
        <taxon>Vespula</taxon>
    </lineage>
</organism>
<dbReference type="EC" id="1.13.11.5" evidence="5"/>
<gene>
    <name evidence="20" type="ORF">V1478_011432</name>
</gene>